<proteinExistence type="predicted"/>
<accession>A0A084ECH0</accession>
<dbReference type="eggNOG" id="COG5549">
    <property type="taxonomic scope" value="Bacteria"/>
</dbReference>
<sequence length="420" mass="47941">MSVEDADAPVAGSEYSFFFDRQAYTDANPDVLSNGMDPMIHWITYGRDEERRGVRKNYYAPFFDAEYYFRIYPDVRGLVDEGRYASAAEHWKMTGLGEVAAGRRSLDPRFDVASYLARRPDIAIAIGENNLIGIYDHWLSWGRHELGLADNIAASIISSEKAAFWQENGYIILEGVFSKTRCDALNQRIDHLWQNRADGRLGVSIDVNIDREGARRIPFAEASDDEKYRPYKLNDLVMHDEMVADTALDPLLCEALGWVLDDQPVAIGSLNFERGSTQEFHTDTLYMPGETPGGMTAAWIALEDVSIQAGPLFYYPGSHNIPLFLFSDGRPNQRLEEFQQYRDHMYGHVAQMQLMPEVFLPKQGDVLIWHERLFHSGGAIKDMSLTRKSLVVHYWRFADMRAKNLMSHGGGYFWNRPPLT</sequence>
<keyword evidence="2" id="KW-0223">Dioxygenase</keyword>
<dbReference type="PANTHER" id="PTHR20883:SF48">
    <property type="entry name" value="ECTOINE DIOXYGENASE"/>
    <property type="match status" value="1"/>
</dbReference>
<evidence type="ECO:0000256" key="1">
    <source>
        <dbReference type="ARBA" id="ARBA00001954"/>
    </source>
</evidence>
<dbReference type="InterPro" id="IPR008775">
    <property type="entry name" value="Phytyl_CoA_dOase-like"/>
</dbReference>
<dbReference type="GO" id="GO:0016706">
    <property type="term" value="F:2-oxoglutarate-dependent dioxygenase activity"/>
    <property type="evidence" value="ECO:0007669"/>
    <property type="project" value="UniProtKB-ARBA"/>
</dbReference>
<dbReference type="PATRIC" id="fig|13690.10.peg.4500"/>
<reference evidence="2 3" key="1">
    <citation type="submission" date="2014-03" db="EMBL/GenBank/DDBJ databases">
        <title>Genome sequence of Sphingobium yanoikuyae B1.</title>
        <authorList>
            <person name="Gan H.M."/>
            <person name="Gan H.Y."/>
            <person name="Savka M.A."/>
        </authorList>
    </citation>
    <scope>NUCLEOTIDE SEQUENCE [LARGE SCALE GENOMIC DNA]</scope>
    <source>
        <strain evidence="2 3">B1</strain>
    </source>
</reference>
<evidence type="ECO:0000313" key="2">
    <source>
        <dbReference type="EMBL" id="KEZ15662.1"/>
    </source>
</evidence>
<dbReference type="Gene3D" id="2.60.120.620">
    <property type="entry name" value="q2cbj1_9rhob like domain"/>
    <property type="match status" value="1"/>
</dbReference>
<organism evidence="2 3">
    <name type="scientific">Sphingobium yanoikuyae</name>
    <name type="common">Sphingomonas yanoikuyae</name>
    <dbReference type="NCBI Taxonomy" id="13690"/>
    <lineage>
        <taxon>Bacteria</taxon>
        <taxon>Pseudomonadati</taxon>
        <taxon>Pseudomonadota</taxon>
        <taxon>Alphaproteobacteria</taxon>
        <taxon>Sphingomonadales</taxon>
        <taxon>Sphingomonadaceae</taxon>
        <taxon>Sphingobium</taxon>
    </lineage>
</organism>
<protein>
    <submittedName>
        <fullName evidence="2">Phytanoyl-CoA dioxygenase</fullName>
    </submittedName>
</protein>
<comment type="cofactor">
    <cofactor evidence="1">
        <name>Fe(2+)</name>
        <dbReference type="ChEBI" id="CHEBI:29033"/>
    </cofactor>
</comment>
<dbReference type="SUPFAM" id="SSF51197">
    <property type="entry name" value="Clavaminate synthase-like"/>
    <property type="match status" value="1"/>
</dbReference>
<dbReference type="eggNOG" id="COG5285">
    <property type="taxonomic scope" value="Bacteria"/>
</dbReference>
<keyword evidence="2" id="KW-0560">Oxidoreductase</keyword>
<dbReference type="Proteomes" id="UP000028534">
    <property type="component" value="Unassembled WGS sequence"/>
</dbReference>
<evidence type="ECO:0000313" key="3">
    <source>
        <dbReference type="Proteomes" id="UP000028534"/>
    </source>
</evidence>
<dbReference type="EMBL" id="JGVR01000038">
    <property type="protein sequence ID" value="KEZ15662.1"/>
    <property type="molecule type" value="Genomic_DNA"/>
</dbReference>
<dbReference type="GO" id="GO:0005506">
    <property type="term" value="F:iron ion binding"/>
    <property type="evidence" value="ECO:0007669"/>
    <property type="project" value="UniProtKB-ARBA"/>
</dbReference>
<dbReference type="PANTHER" id="PTHR20883">
    <property type="entry name" value="PHYTANOYL-COA DIOXYGENASE DOMAIN CONTAINING 1"/>
    <property type="match status" value="1"/>
</dbReference>
<dbReference type="AlphaFoldDB" id="A0A084ECH0"/>
<comment type="caution">
    <text evidence="2">The sequence shown here is derived from an EMBL/GenBank/DDBJ whole genome shotgun (WGS) entry which is preliminary data.</text>
</comment>
<dbReference type="Pfam" id="PF05721">
    <property type="entry name" value="PhyH"/>
    <property type="match status" value="1"/>
</dbReference>
<name>A0A084ECH0_SPHYA</name>
<gene>
    <name evidence="2" type="ORF">CP98_04373</name>
</gene>